<dbReference type="EMBL" id="CACRZD030000005">
    <property type="protein sequence ID" value="CAA6660555.1"/>
    <property type="molecule type" value="Genomic_DNA"/>
</dbReference>
<evidence type="ECO:0000313" key="2">
    <source>
        <dbReference type="Proteomes" id="UP001189122"/>
    </source>
</evidence>
<dbReference type="Proteomes" id="UP001189122">
    <property type="component" value="Unassembled WGS sequence"/>
</dbReference>
<evidence type="ECO:0000313" key="1">
    <source>
        <dbReference type="EMBL" id="CAA2620802.1"/>
    </source>
</evidence>
<organism evidence="1">
    <name type="scientific">Spirodela intermedia</name>
    <name type="common">Intermediate duckweed</name>
    <dbReference type="NCBI Taxonomy" id="51605"/>
    <lineage>
        <taxon>Eukaryota</taxon>
        <taxon>Viridiplantae</taxon>
        <taxon>Streptophyta</taxon>
        <taxon>Embryophyta</taxon>
        <taxon>Tracheophyta</taxon>
        <taxon>Spermatophyta</taxon>
        <taxon>Magnoliopsida</taxon>
        <taxon>Liliopsida</taxon>
        <taxon>Araceae</taxon>
        <taxon>Lemnoideae</taxon>
        <taxon>Spirodela</taxon>
    </lineage>
</organism>
<name>A0A7I8IS20_SPIIN</name>
<keyword evidence="2" id="KW-1185">Reference proteome</keyword>
<accession>A0A7I8IS20</accession>
<dbReference type="EMBL" id="LR743592">
    <property type="protein sequence ID" value="CAA2620802.1"/>
    <property type="molecule type" value="Genomic_DNA"/>
</dbReference>
<gene>
    <name evidence="1" type="ORF">SI7747_05006971</name>
</gene>
<proteinExistence type="predicted"/>
<dbReference type="AlphaFoldDB" id="A0A7I8IS20"/>
<reference evidence="1 2" key="1">
    <citation type="submission" date="2019-12" db="EMBL/GenBank/DDBJ databases">
        <authorList>
            <person name="Scholz U."/>
            <person name="Mascher M."/>
            <person name="Fiebig A."/>
        </authorList>
    </citation>
    <scope>NUCLEOTIDE SEQUENCE</scope>
</reference>
<protein>
    <submittedName>
        <fullName evidence="1">Uncharacterized protein</fullName>
    </submittedName>
</protein>
<sequence length="78" mass="8954">MKLDYLIFITHIEEHDVAIRVSVVQVDPLESLRKLDVADFAPRNRIHHETHGFPERLAVIDIVVAVDVQDVRRVGEDS</sequence>